<evidence type="ECO:0000256" key="3">
    <source>
        <dbReference type="ARBA" id="ARBA00023002"/>
    </source>
</evidence>
<dbReference type="GO" id="GO:0008794">
    <property type="term" value="F:arsenate reductase (glutaredoxin) activity"/>
    <property type="evidence" value="ECO:0007669"/>
    <property type="project" value="UniProtKB-UniRule"/>
</dbReference>
<keyword evidence="3 7" id="KW-0560">Oxidoreductase</keyword>
<dbReference type="CDD" id="cd03034">
    <property type="entry name" value="ArsC_ArsC"/>
    <property type="match status" value="1"/>
</dbReference>
<dbReference type="PROSITE" id="PS51353">
    <property type="entry name" value="ARSC"/>
    <property type="match status" value="1"/>
</dbReference>
<evidence type="ECO:0000256" key="5">
    <source>
        <dbReference type="ARBA" id="ARBA00039879"/>
    </source>
</evidence>
<dbReference type="Pfam" id="PF03960">
    <property type="entry name" value="ArsC"/>
    <property type="match status" value="1"/>
</dbReference>
<dbReference type="PANTHER" id="PTHR30041:SF5">
    <property type="entry name" value="ARSENATE REDUCTASE-RELATED"/>
    <property type="match status" value="1"/>
</dbReference>
<sequence>MSTTEATIYHNSRCSTSRKTLDLLREQGIEPTVVEYLKTPLTRPQLQALIAASGLTVREAMRSKEAIYAQLQLDAANDEALLNAMVAHPVLLNRPFVTTPKGTRLARPVEKVLEIL</sequence>
<organism evidence="8 9">
    <name type="scientific">Lampropedia aestuarii</name>
    <dbReference type="NCBI Taxonomy" id="2562762"/>
    <lineage>
        <taxon>Bacteria</taxon>
        <taxon>Pseudomonadati</taxon>
        <taxon>Pseudomonadota</taxon>
        <taxon>Betaproteobacteria</taxon>
        <taxon>Burkholderiales</taxon>
        <taxon>Comamonadaceae</taxon>
        <taxon>Lampropedia</taxon>
    </lineage>
</organism>
<keyword evidence="2" id="KW-0059">Arsenical resistance</keyword>
<comment type="similarity">
    <text evidence="1 6 7">Belongs to the ArsC family.</text>
</comment>
<evidence type="ECO:0000313" key="9">
    <source>
        <dbReference type="Proteomes" id="UP000306236"/>
    </source>
</evidence>
<evidence type="ECO:0000313" key="8">
    <source>
        <dbReference type="EMBL" id="THJ35177.1"/>
    </source>
</evidence>
<evidence type="ECO:0000256" key="7">
    <source>
        <dbReference type="RuleBase" id="RU362029"/>
    </source>
</evidence>
<evidence type="ECO:0000256" key="6">
    <source>
        <dbReference type="PROSITE-ProRule" id="PRU01282"/>
    </source>
</evidence>
<evidence type="ECO:0000256" key="2">
    <source>
        <dbReference type="ARBA" id="ARBA00022849"/>
    </source>
</evidence>
<dbReference type="Proteomes" id="UP000306236">
    <property type="component" value="Unassembled WGS sequence"/>
</dbReference>
<dbReference type="PANTHER" id="PTHR30041">
    <property type="entry name" value="ARSENATE REDUCTASE"/>
    <property type="match status" value="1"/>
</dbReference>
<dbReference type="SUPFAM" id="SSF52833">
    <property type="entry name" value="Thioredoxin-like"/>
    <property type="match status" value="1"/>
</dbReference>
<dbReference type="InterPro" id="IPR036249">
    <property type="entry name" value="Thioredoxin-like_sf"/>
</dbReference>
<comment type="catalytic activity">
    <reaction evidence="7">
        <text>[glutaredoxin]-dithiol + arsenate + glutathione + H(+) = glutathionyl-S-S-[glutaredoxin] + arsenite + H2O</text>
        <dbReference type="Rhea" id="RHEA:22016"/>
        <dbReference type="Rhea" id="RHEA-COMP:10729"/>
        <dbReference type="Rhea" id="RHEA-COMP:17668"/>
        <dbReference type="ChEBI" id="CHEBI:15377"/>
        <dbReference type="ChEBI" id="CHEBI:15378"/>
        <dbReference type="ChEBI" id="CHEBI:29242"/>
        <dbReference type="ChEBI" id="CHEBI:29950"/>
        <dbReference type="ChEBI" id="CHEBI:48597"/>
        <dbReference type="ChEBI" id="CHEBI:57925"/>
        <dbReference type="ChEBI" id="CHEBI:146199"/>
        <dbReference type="EC" id="1.20.4.1"/>
    </reaction>
</comment>
<name>A0A4S5BQW8_9BURK</name>
<keyword evidence="9" id="KW-1185">Reference proteome</keyword>
<reference evidence="8 9" key="1">
    <citation type="submission" date="2019-04" db="EMBL/GenBank/DDBJ databases">
        <title>Lampropedia sp YIM MLB12 draf genome.</title>
        <authorList>
            <person name="Wang Y.-X."/>
        </authorList>
    </citation>
    <scope>NUCLEOTIDE SEQUENCE [LARGE SCALE GENOMIC DNA]</scope>
    <source>
        <strain evidence="8 9">YIM MLB12</strain>
    </source>
</reference>
<dbReference type="Gene3D" id="3.40.30.10">
    <property type="entry name" value="Glutaredoxin"/>
    <property type="match status" value="1"/>
</dbReference>
<protein>
    <recommendedName>
        <fullName evidence="5 7">Arsenate reductase</fullName>
        <ecNumber evidence="4 7">1.20.4.1</ecNumber>
    </recommendedName>
</protein>
<dbReference type="GO" id="GO:0046685">
    <property type="term" value="P:response to arsenic-containing substance"/>
    <property type="evidence" value="ECO:0007669"/>
    <property type="project" value="UniProtKB-KW"/>
</dbReference>
<dbReference type="EMBL" id="SSWX01000004">
    <property type="protein sequence ID" value="THJ35177.1"/>
    <property type="molecule type" value="Genomic_DNA"/>
</dbReference>
<dbReference type="OrthoDB" id="9790554at2"/>
<accession>A0A4S5BQW8</accession>
<gene>
    <name evidence="8" type="primary">arsC</name>
    <name evidence="8" type="ORF">E8K88_04025</name>
</gene>
<comment type="caution">
    <text evidence="8">The sequence shown here is derived from an EMBL/GenBank/DDBJ whole genome shotgun (WGS) entry which is preliminary data.</text>
</comment>
<dbReference type="EC" id="1.20.4.1" evidence="4 7"/>
<dbReference type="InterPro" id="IPR006659">
    <property type="entry name" value="Arsenate_reductase"/>
</dbReference>
<dbReference type="RefSeq" id="WP_136405374.1">
    <property type="nucleotide sequence ID" value="NZ_JARXRQ010000019.1"/>
</dbReference>
<proteinExistence type="inferred from homology"/>
<evidence type="ECO:0000256" key="1">
    <source>
        <dbReference type="ARBA" id="ARBA00007198"/>
    </source>
</evidence>
<dbReference type="AlphaFoldDB" id="A0A4S5BQW8"/>
<evidence type="ECO:0000256" key="4">
    <source>
        <dbReference type="ARBA" id="ARBA00038969"/>
    </source>
</evidence>
<dbReference type="NCBIfam" id="TIGR00014">
    <property type="entry name" value="arsC"/>
    <property type="match status" value="1"/>
</dbReference>
<dbReference type="InterPro" id="IPR006660">
    <property type="entry name" value="Arsenate_reductase-like"/>
</dbReference>